<evidence type="ECO:0000313" key="2">
    <source>
        <dbReference type="EMBL" id="MBW0477441.1"/>
    </source>
</evidence>
<evidence type="ECO:0000256" key="1">
    <source>
        <dbReference type="SAM" id="MobiDB-lite"/>
    </source>
</evidence>
<organism evidence="2 3">
    <name type="scientific">Austropuccinia psidii MF-1</name>
    <dbReference type="NCBI Taxonomy" id="1389203"/>
    <lineage>
        <taxon>Eukaryota</taxon>
        <taxon>Fungi</taxon>
        <taxon>Dikarya</taxon>
        <taxon>Basidiomycota</taxon>
        <taxon>Pucciniomycotina</taxon>
        <taxon>Pucciniomycetes</taxon>
        <taxon>Pucciniales</taxon>
        <taxon>Sphaerophragmiaceae</taxon>
        <taxon>Austropuccinia</taxon>
    </lineage>
</organism>
<comment type="caution">
    <text evidence="2">The sequence shown here is derived from an EMBL/GenBank/DDBJ whole genome shotgun (WGS) entry which is preliminary data.</text>
</comment>
<reference evidence="2" key="1">
    <citation type="submission" date="2021-03" db="EMBL/GenBank/DDBJ databases">
        <title>Draft genome sequence of rust myrtle Austropuccinia psidii MF-1, a brazilian biotype.</title>
        <authorList>
            <person name="Quecine M.C."/>
            <person name="Pachon D.M.R."/>
            <person name="Bonatelli M.L."/>
            <person name="Correr F.H."/>
            <person name="Franceschini L.M."/>
            <person name="Leite T.F."/>
            <person name="Margarido G.R.A."/>
            <person name="Almeida C.A."/>
            <person name="Ferrarezi J.A."/>
            <person name="Labate C.A."/>
        </authorList>
    </citation>
    <scope>NUCLEOTIDE SEQUENCE</scope>
    <source>
        <strain evidence="2">MF-1</strain>
    </source>
</reference>
<dbReference type="EMBL" id="AVOT02004813">
    <property type="protein sequence ID" value="MBW0477441.1"/>
    <property type="molecule type" value="Genomic_DNA"/>
</dbReference>
<feature type="compositionally biased region" description="Polar residues" evidence="1">
    <location>
        <begin position="328"/>
        <end position="337"/>
    </location>
</feature>
<evidence type="ECO:0008006" key="4">
    <source>
        <dbReference type="Google" id="ProtNLM"/>
    </source>
</evidence>
<sequence>MATRFSPFATPTLSIIKSAIKAAQDVSGCLPNPATLSSTLEHVLKAVLNDVARHKLGDLFMSFSSTLNNTSKKYNKFNCTEMWNVPMVSDPMDFSIAERALTNLAFATHPILCLRILNCLIKCLLIQPTTLAQCLMGLNLAQNLTGILHNIFTCKDDSAGELAHLACSSLNIINLMICPRVPPIYLTEAQFNCEEDVEILEDGSKDETGDAIPESISVETPRKGLELVASKSTAALTANSKSPSNMLLKKPINMTFPFATSETVTQKQDMLVLSYQALGTKYPEIQKRKSDNSEVQDLAQPPIKKQIDQCEVDSDEESDDEPILQLIFNESNIQSDA</sequence>
<name>A0A9Q3C730_9BASI</name>
<dbReference type="AlphaFoldDB" id="A0A9Q3C730"/>
<feature type="region of interest" description="Disordered" evidence="1">
    <location>
        <begin position="286"/>
        <end position="337"/>
    </location>
</feature>
<feature type="compositionally biased region" description="Acidic residues" evidence="1">
    <location>
        <begin position="310"/>
        <end position="322"/>
    </location>
</feature>
<dbReference type="Proteomes" id="UP000765509">
    <property type="component" value="Unassembled WGS sequence"/>
</dbReference>
<evidence type="ECO:0000313" key="3">
    <source>
        <dbReference type="Proteomes" id="UP000765509"/>
    </source>
</evidence>
<protein>
    <recommendedName>
        <fullName evidence="4">Pre-rRNA-processing protein RIX1</fullName>
    </recommendedName>
</protein>
<keyword evidence="3" id="KW-1185">Reference proteome</keyword>
<gene>
    <name evidence="2" type="ORF">O181_017156</name>
</gene>
<proteinExistence type="predicted"/>
<accession>A0A9Q3C730</accession>